<protein>
    <submittedName>
        <fullName evidence="9">Uncharacterized protein YgbK (DUF1537 family)</fullName>
    </submittedName>
</protein>
<evidence type="ECO:0000256" key="2">
    <source>
        <dbReference type="ARBA" id="ARBA00022679"/>
    </source>
</evidence>
<sequence length="411" mass="45904">MTKIAIIADDLTGALDSAVYFGKEGYPTVCYLEWGEKTISTLSPSEVTVFNTNSRNLPEEQLESCLKPYIDWSSSAKIWFKKIDSTLRGHIGRELEIFIQQLKPDAVLVSPAYLDTGRTVNQGSLFVYGVPLEKTELAYDLPDDCRTSQLVKRFSYKSNIKMKHMNRTEYWNKQSIMDTIETALLQGINVFSFDMIHQEDEALLIEIGTKLQTTGKKILWCGSAGLAKALAHSLPSKLKSSLSLLINHSRLWIIGSRKMISHQQANELIQKTSAAVLLISGNSLTTEQQLKIKLAVEEKKDIVLYSAIEETSSECKPEIAQHLAQAARNILELYRTKINYIILVGGDTGSIFLQTIGGNTIHIIGEIEDAVPCSRVITNDHHEFILITKGGSIGDVGTLSRVWNWINKGRE</sequence>
<dbReference type="Pfam" id="PF07005">
    <property type="entry name" value="SBD_N"/>
    <property type="match status" value="1"/>
</dbReference>
<evidence type="ECO:0000259" key="7">
    <source>
        <dbReference type="Pfam" id="PF07005"/>
    </source>
</evidence>
<comment type="similarity">
    <text evidence="1">Belongs to the four-carbon acid sugar kinase family.</text>
</comment>
<evidence type="ECO:0000256" key="6">
    <source>
        <dbReference type="ARBA" id="ARBA00023277"/>
    </source>
</evidence>
<dbReference type="InterPro" id="IPR031475">
    <property type="entry name" value="NBD_C"/>
</dbReference>
<evidence type="ECO:0000256" key="1">
    <source>
        <dbReference type="ARBA" id="ARBA00005715"/>
    </source>
</evidence>
<evidence type="ECO:0000313" key="9">
    <source>
        <dbReference type="EMBL" id="MBP1934568.1"/>
    </source>
</evidence>
<keyword evidence="2" id="KW-0808">Transferase</keyword>
<dbReference type="InterPro" id="IPR010737">
    <property type="entry name" value="4-carb_acid_sugar_kinase_N"/>
</dbReference>
<dbReference type="InterPro" id="IPR037051">
    <property type="entry name" value="4-carb_acid_sugar_kinase_N_sf"/>
</dbReference>
<keyword evidence="4" id="KW-0418">Kinase</keyword>
<evidence type="ECO:0000256" key="4">
    <source>
        <dbReference type="ARBA" id="ARBA00022777"/>
    </source>
</evidence>
<dbReference type="InterPro" id="IPR042213">
    <property type="entry name" value="NBD_C_sf"/>
</dbReference>
<dbReference type="Proteomes" id="UP001519343">
    <property type="component" value="Unassembled WGS sequence"/>
</dbReference>
<keyword evidence="3" id="KW-0547">Nucleotide-binding</keyword>
<evidence type="ECO:0000256" key="3">
    <source>
        <dbReference type="ARBA" id="ARBA00022741"/>
    </source>
</evidence>
<feature type="domain" description="Four-carbon acid sugar kinase N-terminal" evidence="7">
    <location>
        <begin position="4"/>
        <end position="230"/>
    </location>
</feature>
<accession>A0ABS4GWB9</accession>
<keyword evidence="6" id="KW-0119">Carbohydrate metabolism</keyword>
<proteinExistence type="inferred from homology"/>
<comment type="caution">
    <text evidence="9">The sequence shown here is derived from an EMBL/GenBank/DDBJ whole genome shotgun (WGS) entry which is preliminary data.</text>
</comment>
<feature type="domain" description="Four-carbon acid sugar kinase nucleotide binding" evidence="8">
    <location>
        <begin position="251"/>
        <end position="399"/>
    </location>
</feature>
<dbReference type="Gene3D" id="3.40.50.10840">
    <property type="entry name" value="Putative sugar-binding, N-terminal domain"/>
    <property type="match status" value="1"/>
</dbReference>
<dbReference type="EMBL" id="JAGGKT010000023">
    <property type="protein sequence ID" value="MBP1934568.1"/>
    <property type="molecule type" value="Genomic_DNA"/>
</dbReference>
<gene>
    <name evidence="9" type="ORF">J2Z37_004588</name>
</gene>
<evidence type="ECO:0000259" key="8">
    <source>
        <dbReference type="Pfam" id="PF17042"/>
    </source>
</evidence>
<reference evidence="9 10" key="1">
    <citation type="submission" date="2021-03" db="EMBL/GenBank/DDBJ databases">
        <title>Genomic Encyclopedia of Type Strains, Phase IV (KMG-IV): sequencing the most valuable type-strain genomes for metagenomic binning, comparative biology and taxonomic classification.</title>
        <authorList>
            <person name="Goeker M."/>
        </authorList>
    </citation>
    <scope>NUCLEOTIDE SEQUENCE [LARGE SCALE GENOMIC DNA]</scope>
    <source>
        <strain evidence="9 10">DSM 24738</strain>
    </source>
</reference>
<organism evidence="9 10">
    <name type="scientific">Ammoniphilus resinae</name>
    <dbReference type="NCBI Taxonomy" id="861532"/>
    <lineage>
        <taxon>Bacteria</taxon>
        <taxon>Bacillati</taxon>
        <taxon>Bacillota</taxon>
        <taxon>Bacilli</taxon>
        <taxon>Bacillales</taxon>
        <taxon>Paenibacillaceae</taxon>
        <taxon>Aneurinibacillus group</taxon>
        <taxon>Ammoniphilus</taxon>
    </lineage>
</organism>
<keyword evidence="5" id="KW-0067">ATP-binding</keyword>
<dbReference type="RefSeq" id="WP_209812558.1">
    <property type="nucleotide sequence ID" value="NZ_JAGGKT010000023.1"/>
</dbReference>
<dbReference type="Pfam" id="PF17042">
    <property type="entry name" value="NBD_C"/>
    <property type="match status" value="1"/>
</dbReference>
<dbReference type="Gene3D" id="3.40.980.20">
    <property type="entry name" value="Four-carbon acid sugar kinase, nucleotide binding domain"/>
    <property type="match status" value="1"/>
</dbReference>
<dbReference type="SUPFAM" id="SSF142764">
    <property type="entry name" value="YgbK-like"/>
    <property type="match status" value="1"/>
</dbReference>
<keyword evidence="10" id="KW-1185">Reference proteome</keyword>
<name>A0ABS4GWB9_9BACL</name>
<evidence type="ECO:0000313" key="10">
    <source>
        <dbReference type="Proteomes" id="UP001519343"/>
    </source>
</evidence>
<evidence type="ECO:0000256" key="5">
    <source>
        <dbReference type="ARBA" id="ARBA00022840"/>
    </source>
</evidence>